<comment type="subcellular location">
    <subcellularLocation>
        <location evidence="1">Cell membrane</location>
        <topology evidence="1">Multi-pass membrane protein</topology>
    </subcellularLocation>
</comment>
<keyword evidence="4 7" id="KW-0812">Transmembrane</keyword>
<gene>
    <name evidence="9" type="ORF">E2556_08740</name>
</gene>
<dbReference type="InterPro" id="IPR003004">
    <property type="entry name" value="GspF/PilC"/>
</dbReference>
<evidence type="ECO:0000313" key="10">
    <source>
        <dbReference type="Proteomes" id="UP000298482"/>
    </source>
</evidence>
<evidence type="ECO:0000256" key="1">
    <source>
        <dbReference type="ARBA" id="ARBA00004651"/>
    </source>
</evidence>
<keyword evidence="6 7" id="KW-0472">Membrane</keyword>
<dbReference type="InterPro" id="IPR018076">
    <property type="entry name" value="T2SS_GspF_dom"/>
</dbReference>
<dbReference type="PANTHER" id="PTHR30012:SF0">
    <property type="entry name" value="TYPE II SECRETION SYSTEM PROTEIN F-RELATED"/>
    <property type="match status" value="1"/>
</dbReference>
<evidence type="ECO:0000256" key="4">
    <source>
        <dbReference type="ARBA" id="ARBA00022692"/>
    </source>
</evidence>
<accession>A0ABY2KEK0</accession>
<dbReference type="Pfam" id="PF00482">
    <property type="entry name" value="T2SSF"/>
    <property type="match status" value="2"/>
</dbReference>
<feature type="transmembrane region" description="Helical" evidence="7">
    <location>
        <begin position="123"/>
        <end position="143"/>
    </location>
</feature>
<evidence type="ECO:0000313" key="9">
    <source>
        <dbReference type="EMBL" id="TGA76931.1"/>
    </source>
</evidence>
<comment type="similarity">
    <text evidence="2">Belongs to the GSP F family.</text>
</comment>
<name>A0ABY2KEK0_9STAP</name>
<feature type="transmembrane region" description="Helical" evidence="7">
    <location>
        <begin position="326"/>
        <end position="347"/>
    </location>
</feature>
<dbReference type="EMBL" id="SRJF01000011">
    <property type="protein sequence ID" value="TGA76931.1"/>
    <property type="molecule type" value="Genomic_DNA"/>
</dbReference>
<evidence type="ECO:0000256" key="3">
    <source>
        <dbReference type="ARBA" id="ARBA00022475"/>
    </source>
</evidence>
<feature type="domain" description="Type II secretion system protein GspF" evidence="8">
    <location>
        <begin position="25"/>
        <end position="144"/>
    </location>
</feature>
<evidence type="ECO:0000256" key="2">
    <source>
        <dbReference type="ARBA" id="ARBA00005745"/>
    </source>
</evidence>
<dbReference type="InterPro" id="IPR042094">
    <property type="entry name" value="T2SS_GspF_sf"/>
</dbReference>
<comment type="caution">
    <text evidence="9">The sequence shown here is derived from an EMBL/GenBank/DDBJ whole genome shotgun (WGS) entry which is preliminary data.</text>
</comment>
<evidence type="ECO:0000256" key="7">
    <source>
        <dbReference type="SAM" id="Phobius"/>
    </source>
</evidence>
<feature type="domain" description="Type II secretion system protein GspF" evidence="8">
    <location>
        <begin position="225"/>
        <end position="345"/>
    </location>
</feature>
<proteinExistence type="inferred from homology"/>
<dbReference type="Gene3D" id="1.20.81.30">
    <property type="entry name" value="Type II secretion system (T2SS), domain F"/>
    <property type="match status" value="2"/>
</dbReference>
<keyword evidence="3" id="KW-1003">Cell membrane</keyword>
<feature type="transmembrane region" description="Helical" evidence="7">
    <location>
        <begin position="171"/>
        <end position="192"/>
    </location>
</feature>
<evidence type="ECO:0000259" key="8">
    <source>
        <dbReference type="Pfam" id="PF00482"/>
    </source>
</evidence>
<reference evidence="9 10" key="1">
    <citation type="submission" date="2019-04" db="EMBL/GenBank/DDBJ databases">
        <title>Genomic characterization of Staphylococcus petrasii strains.</title>
        <authorList>
            <person name="Vrbovska V."/>
            <person name="Kovarovic V."/>
            <person name="Maslanova I."/>
            <person name="Indrakova A."/>
            <person name="Petras P."/>
            <person name="Sedo O."/>
            <person name="Svec P."/>
            <person name="Fisarova L."/>
            <person name="Sedlacek I."/>
            <person name="Doskar J."/>
            <person name="Pantucek R."/>
        </authorList>
    </citation>
    <scope>NUCLEOTIDE SEQUENCE [LARGE SCALE GENOMIC DNA]</scope>
    <source>
        <strain evidence="9 10">CCM 8421</strain>
    </source>
</reference>
<keyword evidence="5 7" id="KW-1133">Transmembrane helix</keyword>
<organism evidence="9 10">
    <name type="scientific">Staphylococcus croceilyticus</name>
    <dbReference type="NCBI Taxonomy" id="319942"/>
    <lineage>
        <taxon>Bacteria</taxon>
        <taxon>Bacillati</taxon>
        <taxon>Bacillota</taxon>
        <taxon>Bacilli</taxon>
        <taxon>Bacillales</taxon>
        <taxon>Staphylococcaceae</taxon>
        <taxon>Staphylococcus</taxon>
    </lineage>
</organism>
<evidence type="ECO:0000256" key="6">
    <source>
        <dbReference type="ARBA" id="ARBA00023136"/>
    </source>
</evidence>
<sequence length="354" mass="41031">MKKLQINIYNKRKKNLNTTQQIMLLENLNSLLKSGFTLFECFNFINLYFKYKDKTLSNKIIEGITNGMACDDVLNLIGYPQSIITQIYFAQKFGNMEDSLQESINYLKTNLNAKQQILKSIQYPIVLIVIFIGMITILNYTVLPQFEQLYATMDVNLSFFQKFLTKTISSLPTFIMIISVLLLLIFLTSLIIQANISIAKKIKFLTQIPIFKSYYKLFKTYQIASELSLFYKNGITLQNIVSIYISQKNNSFLNYLGEVLLQNSNNGINLAESLRAQQCFQDDLIKFIQQGEKSGKLDVELKLYSQILIQRIQNKALKHSKIIQPVVFLFLGFFIISLYLVIMLPMFQLMQNIK</sequence>
<dbReference type="PANTHER" id="PTHR30012">
    <property type="entry name" value="GENERAL SECRETION PATHWAY PROTEIN"/>
    <property type="match status" value="1"/>
</dbReference>
<dbReference type="InterPro" id="IPR047692">
    <property type="entry name" value="T4P_ComGB"/>
</dbReference>
<dbReference type="PRINTS" id="PR00812">
    <property type="entry name" value="BCTERIALGSPF"/>
</dbReference>
<dbReference type="Proteomes" id="UP000298482">
    <property type="component" value="Unassembled WGS sequence"/>
</dbReference>
<dbReference type="RefSeq" id="WP_103329829.1">
    <property type="nucleotide sequence ID" value="NZ_PPRD01000093.1"/>
</dbReference>
<keyword evidence="10" id="KW-1185">Reference proteome</keyword>
<dbReference type="NCBIfam" id="NF041012">
    <property type="entry name" value="T4P_ComGB"/>
    <property type="match status" value="1"/>
</dbReference>
<protein>
    <submittedName>
        <fullName evidence="9">Type II secretion system F family protein</fullName>
    </submittedName>
</protein>
<evidence type="ECO:0000256" key="5">
    <source>
        <dbReference type="ARBA" id="ARBA00022989"/>
    </source>
</evidence>